<organism evidence="3 4">
    <name type="scientific">Perkinsus chesapeaki</name>
    <name type="common">Clam parasite</name>
    <name type="synonym">Perkinsus andrewsi</name>
    <dbReference type="NCBI Taxonomy" id="330153"/>
    <lineage>
        <taxon>Eukaryota</taxon>
        <taxon>Sar</taxon>
        <taxon>Alveolata</taxon>
        <taxon>Perkinsozoa</taxon>
        <taxon>Perkinsea</taxon>
        <taxon>Perkinsida</taxon>
        <taxon>Perkinsidae</taxon>
        <taxon>Perkinsus</taxon>
    </lineage>
</organism>
<gene>
    <name evidence="3" type="ORF">FOL47_007252</name>
</gene>
<evidence type="ECO:0000313" key="3">
    <source>
        <dbReference type="EMBL" id="KAF4660223.1"/>
    </source>
</evidence>
<keyword evidence="4" id="KW-1185">Reference proteome</keyword>
<feature type="coiled-coil region" evidence="1">
    <location>
        <begin position="14"/>
        <end position="69"/>
    </location>
</feature>
<reference evidence="3 4" key="1">
    <citation type="submission" date="2020-04" db="EMBL/GenBank/DDBJ databases">
        <title>Perkinsus chesapeaki whole genome sequence.</title>
        <authorList>
            <person name="Bogema D.R."/>
        </authorList>
    </citation>
    <scope>NUCLEOTIDE SEQUENCE [LARGE SCALE GENOMIC DNA]</scope>
    <source>
        <strain evidence="3">ATCC PRA-425</strain>
    </source>
</reference>
<feature type="region of interest" description="Disordered" evidence="2">
    <location>
        <begin position="150"/>
        <end position="169"/>
    </location>
</feature>
<keyword evidence="1" id="KW-0175">Coiled coil</keyword>
<evidence type="ECO:0008006" key="5">
    <source>
        <dbReference type="Google" id="ProtNLM"/>
    </source>
</evidence>
<dbReference type="EMBL" id="JAAPAO010000421">
    <property type="protein sequence ID" value="KAF4660223.1"/>
    <property type="molecule type" value="Genomic_DNA"/>
</dbReference>
<feature type="compositionally biased region" description="Basic and acidic residues" evidence="2">
    <location>
        <begin position="152"/>
        <end position="169"/>
    </location>
</feature>
<evidence type="ECO:0000256" key="1">
    <source>
        <dbReference type="SAM" id="Coils"/>
    </source>
</evidence>
<accession>A0A7J6LM19</accession>
<name>A0A7J6LM19_PERCH</name>
<sequence length="1288" mass="146912">MDLDFSEVSSNEEVSKMQEYMLNMEQRLMEEELEKIKAVDERLKVSSELAEERRSKAEAMAEIIKVQEAQLGAEEKRLRAIESYLLAKAEALDAIEEKKRIEFSSSSESARLKQELEKLRSDLATKDALLNDVQDSAKRLQCEQQSRAQAFSDRERELETAHNDLTSEKERNEELSLEIINLMSQLVKLEKQVKFAEENEKKQADRFDTMRAKLESELSTTQERLHQAEADIESERQEKSQLESSLDLGKAYLEESFIERAQVDVEKHTGEIDRLNDLVKSSQAREAQLSGENQRLALEMEQLLLELEEKDNLRVNLGKDVENYRVELMKKEEEIARDRDAERARTEELYESLKVGPDEHETLVDARKVDAVFARLLEAANRSSEQEKLLRIDKRQLLNEIRDLRYQLNLAVSTTKDGILAFLSKPSVAAGLEESDELHEDTRKSVVPECVEQSEARDKIKNLQVKVAEQELELAQLRHSIQFDKSTARDATKQAREVSGTEYAMLVEKNRQLERKLALKRSDMSPGTRLLENRCDFLEEQVKSLEAERSSYMVRVTVAEEQVAHLTGQIEAMTRRYHTEIAPANQTILSTKSLSPKIDFPDVNCELYKDWSELRSLSWAALGADLIGVEALVTIWGGQLLGEPCMEDPSTCGGFVAQCRIGNLVMSMNILLSCLNQIKEVEARHLTQCGPWFDYLARMWDGIDYNILMATRWPALETFERLYYFANSFGNSGSRDVSCQMTQPIDWIALREFTSNVEFSGYNETVLKIISHDILTGPPAQLREQGLCLPGLAIVCILKLWLCAASEPSCVHAYGDYLMEHELKWANGYELVVWLTSGEGWNVPVWLRRMLRQSARHEMELGITLTDRAILGIDTAKEIGRLRRAKLSEDMYSTVDGRWHDPVTCRQACRAHRVFGLDDACMCFRSSSDSKYAMQKTEALGMFDEDGEIKIFEPLVEGAVGEQLINETMKMSSTAEYEHSLFAQLTPIVSTIPSHRVMIATMVWGEEMSQHIPSFARRAREILAINDIIMYALDEAAVKACKESGLYYVSGKAKSSLQKYLLVLALLHFDRTVIWVDFDAYWYRHPAFALPQHWGDGVEILSAVDFNSEDCLMNAVFAIKPSRRTRRWLLALTRWVYARPYVHCQVAWIMFLGIVPPIGRDVIPKVPGWGTLNPDVFVNALLFDGLGWSGDFDKLAVFHFFYGWNSGAGLEMTAIYALPTYKELLFEHDASDIFDLLYRGDDLTIHKVLNLSIVKPYPELKRCRESMSATDLNLGIKPVTHVTSVPIA</sequence>
<evidence type="ECO:0000256" key="2">
    <source>
        <dbReference type="SAM" id="MobiDB-lite"/>
    </source>
</evidence>
<proteinExistence type="predicted"/>
<feature type="coiled-coil region" evidence="1">
    <location>
        <begin position="528"/>
        <end position="576"/>
    </location>
</feature>
<protein>
    <recommendedName>
        <fullName evidence="5">Nucleotide-diphospho-sugar transferase domain-containing protein</fullName>
    </recommendedName>
</protein>
<dbReference type="OrthoDB" id="412238at2759"/>
<dbReference type="Proteomes" id="UP000591131">
    <property type="component" value="Unassembled WGS sequence"/>
</dbReference>
<comment type="caution">
    <text evidence="3">The sequence shown here is derived from an EMBL/GenBank/DDBJ whole genome shotgun (WGS) entry which is preliminary data.</text>
</comment>
<feature type="coiled-coil region" evidence="1">
    <location>
        <begin position="453"/>
        <end position="480"/>
    </location>
</feature>
<evidence type="ECO:0000313" key="4">
    <source>
        <dbReference type="Proteomes" id="UP000591131"/>
    </source>
</evidence>